<evidence type="ECO:0000256" key="3">
    <source>
        <dbReference type="ARBA" id="ARBA00022452"/>
    </source>
</evidence>
<dbReference type="Gene3D" id="1.20.1600.10">
    <property type="entry name" value="Outer membrane efflux proteins (OEP)"/>
    <property type="match status" value="1"/>
</dbReference>
<keyword evidence="3" id="KW-1134">Transmembrane beta strand</keyword>
<dbReference type="InterPro" id="IPR003423">
    <property type="entry name" value="OMP_efflux"/>
</dbReference>
<dbReference type="Pfam" id="PF02321">
    <property type="entry name" value="OEP"/>
    <property type="match status" value="1"/>
</dbReference>
<evidence type="ECO:0000313" key="7">
    <source>
        <dbReference type="EMBL" id="MPN48309.1"/>
    </source>
</evidence>
<evidence type="ECO:0000256" key="2">
    <source>
        <dbReference type="ARBA" id="ARBA00022448"/>
    </source>
</evidence>
<protein>
    <recommendedName>
        <fullName evidence="8">Outer membrane efflux protein BepC</fullName>
    </recommendedName>
</protein>
<dbReference type="PANTHER" id="PTHR30026">
    <property type="entry name" value="OUTER MEMBRANE PROTEIN TOLC"/>
    <property type="match status" value="1"/>
</dbReference>
<sequence length="122" mass="14087">MQEQETLSGTMRDLTESVKFSWESYTSTQKRIAFLKEHRDYSKSTLESYQQEFAIGKRDLINLLDAEGEYNSARQALVEAEAAFLYAKYRLLDNMGVLTAYFDPDFAQNYRIPVCSAHSVSF</sequence>
<dbReference type="PANTHER" id="PTHR30026:SF22">
    <property type="entry name" value="OUTER MEMBRANE EFFLUX PROTEIN"/>
    <property type="match status" value="1"/>
</dbReference>
<comment type="subcellular location">
    <subcellularLocation>
        <location evidence="1">Cell outer membrane</location>
    </subcellularLocation>
</comment>
<proteinExistence type="predicted"/>
<keyword evidence="4" id="KW-0812">Transmembrane</keyword>
<comment type="caution">
    <text evidence="7">The sequence shown here is derived from an EMBL/GenBank/DDBJ whole genome shotgun (WGS) entry which is preliminary data.</text>
</comment>
<dbReference type="EMBL" id="VSSQ01110512">
    <property type="protein sequence ID" value="MPN48309.1"/>
    <property type="molecule type" value="Genomic_DNA"/>
</dbReference>
<name>A0A645ICX7_9ZZZZ</name>
<evidence type="ECO:0000256" key="5">
    <source>
        <dbReference type="ARBA" id="ARBA00023136"/>
    </source>
</evidence>
<evidence type="ECO:0008006" key="8">
    <source>
        <dbReference type="Google" id="ProtNLM"/>
    </source>
</evidence>
<keyword evidence="6" id="KW-0998">Cell outer membrane</keyword>
<evidence type="ECO:0000256" key="6">
    <source>
        <dbReference type="ARBA" id="ARBA00023237"/>
    </source>
</evidence>
<dbReference type="GO" id="GO:0015562">
    <property type="term" value="F:efflux transmembrane transporter activity"/>
    <property type="evidence" value="ECO:0007669"/>
    <property type="project" value="InterPro"/>
</dbReference>
<organism evidence="7">
    <name type="scientific">bioreactor metagenome</name>
    <dbReference type="NCBI Taxonomy" id="1076179"/>
    <lineage>
        <taxon>unclassified sequences</taxon>
        <taxon>metagenomes</taxon>
        <taxon>ecological metagenomes</taxon>
    </lineage>
</organism>
<keyword evidence="5" id="KW-0472">Membrane</keyword>
<dbReference type="InterPro" id="IPR051906">
    <property type="entry name" value="TolC-like"/>
</dbReference>
<dbReference type="GO" id="GO:0015288">
    <property type="term" value="F:porin activity"/>
    <property type="evidence" value="ECO:0007669"/>
    <property type="project" value="TreeGrafter"/>
</dbReference>
<dbReference type="GO" id="GO:0009279">
    <property type="term" value="C:cell outer membrane"/>
    <property type="evidence" value="ECO:0007669"/>
    <property type="project" value="UniProtKB-SubCell"/>
</dbReference>
<reference evidence="7" key="1">
    <citation type="submission" date="2019-08" db="EMBL/GenBank/DDBJ databases">
        <authorList>
            <person name="Kucharzyk K."/>
            <person name="Murdoch R.W."/>
            <person name="Higgins S."/>
            <person name="Loffler F."/>
        </authorList>
    </citation>
    <scope>NUCLEOTIDE SEQUENCE</scope>
</reference>
<evidence type="ECO:0000256" key="4">
    <source>
        <dbReference type="ARBA" id="ARBA00022692"/>
    </source>
</evidence>
<dbReference type="GO" id="GO:1990281">
    <property type="term" value="C:efflux pump complex"/>
    <property type="evidence" value="ECO:0007669"/>
    <property type="project" value="TreeGrafter"/>
</dbReference>
<evidence type="ECO:0000256" key="1">
    <source>
        <dbReference type="ARBA" id="ARBA00004442"/>
    </source>
</evidence>
<keyword evidence="2" id="KW-0813">Transport</keyword>
<gene>
    <name evidence="7" type="ORF">SDC9_195916</name>
</gene>
<dbReference type="AlphaFoldDB" id="A0A645ICX7"/>
<accession>A0A645ICX7</accession>
<dbReference type="SUPFAM" id="SSF56954">
    <property type="entry name" value="Outer membrane efflux proteins (OEP)"/>
    <property type="match status" value="1"/>
</dbReference>